<organism evidence="1 2">
    <name type="scientific">Rhizopogon vesiculosus</name>
    <dbReference type="NCBI Taxonomy" id="180088"/>
    <lineage>
        <taxon>Eukaryota</taxon>
        <taxon>Fungi</taxon>
        <taxon>Dikarya</taxon>
        <taxon>Basidiomycota</taxon>
        <taxon>Agaricomycotina</taxon>
        <taxon>Agaricomycetes</taxon>
        <taxon>Agaricomycetidae</taxon>
        <taxon>Boletales</taxon>
        <taxon>Suillineae</taxon>
        <taxon>Rhizopogonaceae</taxon>
        <taxon>Rhizopogon</taxon>
    </lineage>
</organism>
<accession>A0A1J8QIG2</accession>
<proteinExistence type="predicted"/>
<protein>
    <submittedName>
        <fullName evidence="1">Uncharacterized protein</fullName>
    </submittedName>
</protein>
<feature type="non-terminal residue" evidence="1">
    <location>
        <position position="96"/>
    </location>
</feature>
<keyword evidence="2" id="KW-1185">Reference proteome</keyword>
<dbReference type="Proteomes" id="UP000183567">
    <property type="component" value="Unassembled WGS sequence"/>
</dbReference>
<name>A0A1J8QIG2_9AGAM</name>
<evidence type="ECO:0000313" key="1">
    <source>
        <dbReference type="EMBL" id="OJA21478.1"/>
    </source>
</evidence>
<dbReference type="EMBL" id="LVVM01000102">
    <property type="protein sequence ID" value="OJA21478.1"/>
    <property type="molecule type" value="Genomic_DNA"/>
</dbReference>
<reference evidence="1 2" key="1">
    <citation type="submission" date="2016-03" db="EMBL/GenBank/DDBJ databases">
        <title>Comparative genomics of the ectomycorrhizal sister species Rhizopogon vinicolor and Rhizopogon vesiculosus (Basidiomycota: Boletales) reveals a divergence of the mating type B locus.</title>
        <authorList>
            <person name="Mujic A.B."/>
            <person name="Kuo A."/>
            <person name="Tritt A."/>
            <person name="Lipzen A."/>
            <person name="Chen C."/>
            <person name="Johnson J."/>
            <person name="Sharma A."/>
            <person name="Barry K."/>
            <person name="Grigoriev I.V."/>
            <person name="Spatafora J.W."/>
        </authorList>
    </citation>
    <scope>NUCLEOTIDE SEQUENCE [LARGE SCALE GENOMIC DNA]</scope>
    <source>
        <strain evidence="1 2">AM-OR11-056</strain>
    </source>
</reference>
<sequence>MNIPEPTQEEVYDYGLYLIDGLLRKNSRTLDSYPLMPVPQMAQRWGIMEGNQLIAEQLRFHLEGNLQEFVDAGLPTLNEDQQQVYNAVVEDARYQG</sequence>
<evidence type="ECO:0000313" key="2">
    <source>
        <dbReference type="Proteomes" id="UP000183567"/>
    </source>
</evidence>
<comment type="caution">
    <text evidence="1">The sequence shown here is derived from an EMBL/GenBank/DDBJ whole genome shotgun (WGS) entry which is preliminary data.</text>
</comment>
<dbReference type="AlphaFoldDB" id="A0A1J8QIG2"/>
<dbReference type="OrthoDB" id="2669609at2759"/>
<dbReference type="STRING" id="180088.A0A1J8QIG2"/>
<gene>
    <name evidence="1" type="ORF">AZE42_14091</name>
</gene>